<feature type="domain" description="Lipoyl-binding" evidence="3">
    <location>
        <begin position="13"/>
        <end position="95"/>
    </location>
</feature>
<accession>A0ABW4E9C0</accession>
<dbReference type="CDD" id="cd06848">
    <property type="entry name" value="GCS_H"/>
    <property type="match status" value="1"/>
</dbReference>
<keyword evidence="5" id="KW-1185">Reference proteome</keyword>
<sequence length="96" mass="10311">MAQYFWQDTVADKVRVGLTAGAQETFGQIKFADLPQVGRKVTVGKPFLAIEAEKAVLDLDAPLSGEIVAVNDLVADDPALLNSPEKADNWVAEIKA</sequence>
<dbReference type="Proteomes" id="UP001597252">
    <property type="component" value="Unassembled WGS sequence"/>
</dbReference>
<dbReference type="PANTHER" id="PTHR11715">
    <property type="entry name" value="GLYCINE CLEAVAGE SYSTEM H PROTEIN"/>
    <property type="match status" value="1"/>
</dbReference>
<dbReference type="RefSeq" id="WP_125754304.1">
    <property type="nucleotide sequence ID" value="NZ_JBHTON010000026.1"/>
</dbReference>
<name>A0ABW4E9C0_9LACO</name>
<dbReference type="PROSITE" id="PS50968">
    <property type="entry name" value="BIOTINYL_LIPOYL"/>
    <property type="match status" value="1"/>
</dbReference>
<dbReference type="InterPro" id="IPR011053">
    <property type="entry name" value="Single_hybrid_motif"/>
</dbReference>
<comment type="caution">
    <text evidence="4">The sequence shown here is derived from an EMBL/GenBank/DDBJ whole genome shotgun (WGS) entry which is preliminary data.</text>
</comment>
<organism evidence="4 5">
    <name type="scientific">Lacticaseibacillus baoqingensis</name>
    <dbReference type="NCBI Taxonomy" id="2486013"/>
    <lineage>
        <taxon>Bacteria</taxon>
        <taxon>Bacillati</taxon>
        <taxon>Bacillota</taxon>
        <taxon>Bacilli</taxon>
        <taxon>Lactobacillales</taxon>
        <taxon>Lactobacillaceae</taxon>
        <taxon>Lacticaseibacillus</taxon>
    </lineage>
</organism>
<dbReference type="EMBL" id="JBHTON010000026">
    <property type="protein sequence ID" value="MFD1485306.1"/>
    <property type="molecule type" value="Genomic_DNA"/>
</dbReference>
<dbReference type="InterPro" id="IPR003016">
    <property type="entry name" value="2-oxoA_DH_lipoyl-BS"/>
</dbReference>
<protein>
    <submittedName>
        <fullName evidence="4">Glycine cleavage system protein H</fullName>
    </submittedName>
</protein>
<dbReference type="InterPro" id="IPR033753">
    <property type="entry name" value="GCV_H/Fam206"/>
</dbReference>
<dbReference type="Gene3D" id="2.40.50.100">
    <property type="match status" value="1"/>
</dbReference>
<dbReference type="InterPro" id="IPR002930">
    <property type="entry name" value="GCV_H"/>
</dbReference>
<comment type="similarity">
    <text evidence="1">Belongs to the GcvH family.</text>
</comment>
<dbReference type="InterPro" id="IPR000089">
    <property type="entry name" value="Biotin_lipoyl"/>
</dbReference>
<dbReference type="SUPFAM" id="SSF51230">
    <property type="entry name" value="Single hybrid motif"/>
    <property type="match status" value="1"/>
</dbReference>
<dbReference type="Pfam" id="PF01597">
    <property type="entry name" value="GCV_H"/>
    <property type="match status" value="1"/>
</dbReference>
<evidence type="ECO:0000259" key="3">
    <source>
        <dbReference type="PROSITE" id="PS50968"/>
    </source>
</evidence>
<evidence type="ECO:0000313" key="5">
    <source>
        <dbReference type="Proteomes" id="UP001597252"/>
    </source>
</evidence>
<keyword evidence="2" id="KW-0450">Lipoyl</keyword>
<dbReference type="PANTHER" id="PTHR11715:SF3">
    <property type="entry name" value="GLYCINE CLEAVAGE SYSTEM H PROTEIN-RELATED"/>
    <property type="match status" value="1"/>
</dbReference>
<evidence type="ECO:0000256" key="2">
    <source>
        <dbReference type="ARBA" id="ARBA00022823"/>
    </source>
</evidence>
<dbReference type="PROSITE" id="PS00189">
    <property type="entry name" value="LIPOYL"/>
    <property type="match status" value="1"/>
</dbReference>
<gene>
    <name evidence="4" type="ORF">ACFQ5J_08700</name>
</gene>
<evidence type="ECO:0000313" key="4">
    <source>
        <dbReference type="EMBL" id="MFD1485306.1"/>
    </source>
</evidence>
<evidence type="ECO:0000256" key="1">
    <source>
        <dbReference type="ARBA" id="ARBA00009249"/>
    </source>
</evidence>
<reference evidence="5" key="1">
    <citation type="journal article" date="2019" name="Int. J. Syst. Evol. Microbiol.">
        <title>The Global Catalogue of Microorganisms (GCM) 10K type strain sequencing project: providing services to taxonomists for standard genome sequencing and annotation.</title>
        <authorList>
            <consortium name="The Broad Institute Genomics Platform"/>
            <consortium name="The Broad Institute Genome Sequencing Center for Infectious Disease"/>
            <person name="Wu L."/>
            <person name="Ma J."/>
        </authorList>
    </citation>
    <scope>NUCLEOTIDE SEQUENCE [LARGE SCALE GENOMIC DNA]</scope>
    <source>
        <strain evidence="5">CCM 8903</strain>
    </source>
</reference>
<proteinExistence type="inferred from homology"/>